<reference evidence="5 6" key="1">
    <citation type="submission" date="2022-03" db="EMBL/GenBank/DDBJ databases">
        <title>Pseudonocardia alaer sp. nov., a novel actinomycete isolated from reed forest soil.</title>
        <authorList>
            <person name="Wang L."/>
        </authorList>
    </citation>
    <scope>NUCLEOTIDE SEQUENCE [LARGE SCALE GENOMIC DNA]</scope>
    <source>
        <strain evidence="5 6">Y-16303</strain>
    </source>
</reference>
<comment type="caution">
    <text evidence="5">The sequence shown here is derived from an EMBL/GenBank/DDBJ whole genome shotgun (WGS) entry which is preliminary data.</text>
</comment>
<protein>
    <submittedName>
        <fullName evidence="5">Substrate-binding domain-containing protein</fullName>
    </submittedName>
</protein>
<proteinExistence type="inferred from homology"/>
<organism evidence="5 6">
    <name type="scientific">Pseudonocardia alaniniphila</name>
    <dbReference type="NCBI Taxonomy" id="75291"/>
    <lineage>
        <taxon>Bacteria</taxon>
        <taxon>Bacillati</taxon>
        <taxon>Actinomycetota</taxon>
        <taxon>Actinomycetes</taxon>
        <taxon>Pseudonocardiales</taxon>
        <taxon>Pseudonocardiaceae</taxon>
        <taxon>Pseudonocardia</taxon>
    </lineage>
</organism>
<evidence type="ECO:0000256" key="3">
    <source>
        <dbReference type="SAM" id="SignalP"/>
    </source>
</evidence>
<keyword evidence="6" id="KW-1185">Reference proteome</keyword>
<dbReference type="RefSeq" id="WP_241041882.1">
    <property type="nucleotide sequence ID" value="NZ_BAAAJF010000069.1"/>
</dbReference>
<dbReference type="InterPro" id="IPR050555">
    <property type="entry name" value="Bact_Solute-Bind_Prot2"/>
</dbReference>
<feature type="signal peptide" evidence="3">
    <location>
        <begin position="1"/>
        <end position="22"/>
    </location>
</feature>
<dbReference type="SUPFAM" id="SSF53822">
    <property type="entry name" value="Periplasmic binding protein-like I"/>
    <property type="match status" value="1"/>
</dbReference>
<accession>A0ABS9TR99</accession>
<dbReference type="EMBL" id="JAKXMK010000039">
    <property type="protein sequence ID" value="MCH6171078.1"/>
    <property type="molecule type" value="Genomic_DNA"/>
</dbReference>
<dbReference type="InterPro" id="IPR025997">
    <property type="entry name" value="SBP_2_dom"/>
</dbReference>
<dbReference type="Gene3D" id="3.40.50.2300">
    <property type="match status" value="2"/>
</dbReference>
<comment type="subcellular location">
    <subcellularLocation>
        <location evidence="1">Cell envelope</location>
    </subcellularLocation>
</comment>
<sequence>MRSTRKSMRQLAVLAALGVALAACSSQGGARNQAEQAGGASGGRTYTIAMITHEQAGDTFWDKIRAGAEEAARVHGIDLKYSNNEQGPEQATLVQNAIDSKVDGIAVTLSSADAVIPVAKKAADAGIPVVAFNQGLDQYKQAGAKMYFGSDEDLAGQSVGQRIAAEGDGGKTLCVIQAQGSVALETRCAGVKKAYPNTENLQVNGADLPSVQQTIGAKLSQDPSITHIVTLGAPIAMAAMQAQTDSGNTAKLVTFDLNQDAAKAIQDGKIDFSVDQQPYVQGYMAVEGLWFELTNGNDLGGGKPVLTGPSFVDKSNIDQILPYTQNNTR</sequence>
<dbReference type="PANTHER" id="PTHR30036:SF7">
    <property type="entry name" value="ABC TRANSPORTER PERIPLASMIC-BINDING PROTEIN YPHF"/>
    <property type="match status" value="1"/>
</dbReference>
<feature type="chain" id="PRO_5047528742" evidence="3">
    <location>
        <begin position="23"/>
        <end position="329"/>
    </location>
</feature>
<evidence type="ECO:0000256" key="2">
    <source>
        <dbReference type="ARBA" id="ARBA00007639"/>
    </source>
</evidence>
<dbReference type="Proteomes" id="UP001299970">
    <property type="component" value="Unassembled WGS sequence"/>
</dbReference>
<dbReference type="Pfam" id="PF13407">
    <property type="entry name" value="Peripla_BP_4"/>
    <property type="match status" value="1"/>
</dbReference>
<evidence type="ECO:0000259" key="4">
    <source>
        <dbReference type="Pfam" id="PF13407"/>
    </source>
</evidence>
<evidence type="ECO:0000313" key="5">
    <source>
        <dbReference type="EMBL" id="MCH6171078.1"/>
    </source>
</evidence>
<gene>
    <name evidence="5" type="ORF">MMF94_35700</name>
</gene>
<evidence type="ECO:0000313" key="6">
    <source>
        <dbReference type="Proteomes" id="UP001299970"/>
    </source>
</evidence>
<feature type="domain" description="Periplasmic binding protein" evidence="4">
    <location>
        <begin position="48"/>
        <end position="290"/>
    </location>
</feature>
<comment type="similarity">
    <text evidence="2">Belongs to the bacterial solute-binding protein 2 family.</text>
</comment>
<evidence type="ECO:0000256" key="1">
    <source>
        <dbReference type="ARBA" id="ARBA00004196"/>
    </source>
</evidence>
<keyword evidence="3" id="KW-0732">Signal</keyword>
<name>A0ABS9TR99_9PSEU</name>
<dbReference type="InterPro" id="IPR028082">
    <property type="entry name" value="Peripla_BP_I"/>
</dbReference>
<dbReference type="PROSITE" id="PS51257">
    <property type="entry name" value="PROKAR_LIPOPROTEIN"/>
    <property type="match status" value="1"/>
</dbReference>
<dbReference type="PANTHER" id="PTHR30036">
    <property type="entry name" value="D-XYLOSE-BINDING PERIPLASMIC PROTEIN"/>
    <property type="match status" value="1"/>
</dbReference>